<name>A0A2J7QRE9_9NEOP</name>
<reference evidence="1 2" key="1">
    <citation type="submission" date="2017-12" db="EMBL/GenBank/DDBJ databases">
        <title>Hemimetabolous genomes reveal molecular basis of termite eusociality.</title>
        <authorList>
            <person name="Harrison M.C."/>
            <person name="Jongepier E."/>
            <person name="Robertson H.M."/>
            <person name="Arning N."/>
            <person name="Bitard-Feildel T."/>
            <person name="Chao H."/>
            <person name="Childers C.P."/>
            <person name="Dinh H."/>
            <person name="Doddapaneni H."/>
            <person name="Dugan S."/>
            <person name="Gowin J."/>
            <person name="Greiner C."/>
            <person name="Han Y."/>
            <person name="Hu H."/>
            <person name="Hughes D.S.T."/>
            <person name="Huylmans A.-K."/>
            <person name="Kemena C."/>
            <person name="Kremer L.P.M."/>
            <person name="Lee S.L."/>
            <person name="Lopez-Ezquerra A."/>
            <person name="Mallet L."/>
            <person name="Monroy-Kuhn J.M."/>
            <person name="Moser A."/>
            <person name="Murali S.C."/>
            <person name="Muzny D.M."/>
            <person name="Otani S."/>
            <person name="Piulachs M.-D."/>
            <person name="Poelchau M."/>
            <person name="Qu J."/>
            <person name="Schaub F."/>
            <person name="Wada-Katsumata A."/>
            <person name="Worley K.C."/>
            <person name="Xie Q."/>
            <person name="Ylla G."/>
            <person name="Poulsen M."/>
            <person name="Gibbs R.A."/>
            <person name="Schal C."/>
            <person name="Richards S."/>
            <person name="Belles X."/>
            <person name="Korb J."/>
            <person name="Bornberg-Bauer E."/>
        </authorList>
    </citation>
    <scope>NUCLEOTIDE SEQUENCE [LARGE SCALE GENOMIC DNA]</scope>
    <source>
        <tissue evidence="1">Whole body</tissue>
    </source>
</reference>
<comment type="caution">
    <text evidence="1">The sequence shown here is derived from an EMBL/GenBank/DDBJ whole genome shotgun (WGS) entry which is preliminary data.</text>
</comment>
<protein>
    <submittedName>
        <fullName evidence="1">Uncharacterized protein</fullName>
    </submittedName>
</protein>
<sequence length="79" mass="9065">MNITRAFAENEDVRKLLYGGKSKNWADLLKEVMGINDLDSGPLMYFQKLESYLAKLEQLNPVKTSRHVPDLPVHHQQAL</sequence>
<organism evidence="1 2">
    <name type="scientific">Cryptotermes secundus</name>
    <dbReference type="NCBI Taxonomy" id="105785"/>
    <lineage>
        <taxon>Eukaryota</taxon>
        <taxon>Metazoa</taxon>
        <taxon>Ecdysozoa</taxon>
        <taxon>Arthropoda</taxon>
        <taxon>Hexapoda</taxon>
        <taxon>Insecta</taxon>
        <taxon>Pterygota</taxon>
        <taxon>Neoptera</taxon>
        <taxon>Polyneoptera</taxon>
        <taxon>Dictyoptera</taxon>
        <taxon>Blattodea</taxon>
        <taxon>Blattoidea</taxon>
        <taxon>Termitoidae</taxon>
        <taxon>Kalotermitidae</taxon>
        <taxon>Cryptotermitinae</taxon>
        <taxon>Cryptotermes</taxon>
    </lineage>
</organism>
<keyword evidence="2" id="KW-1185">Reference proteome</keyword>
<proteinExistence type="predicted"/>
<dbReference type="Proteomes" id="UP000235965">
    <property type="component" value="Unassembled WGS sequence"/>
</dbReference>
<dbReference type="InParanoid" id="A0A2J7QRE9"/>
<accession>A0A2J7QRE9</accession>
<evidence type="ECO:0000313" key="1">
    <source>
        <dbReference type="EMBL" id="PNF31145.1"/>
    </source>
</evidence>
<dbReference type="AlphaFoldDB" id="A0A2J7QRE9"/>
<gene>
    <name evidence="1" type="ORF">B7P43_G15446</name>
</gene>
<dbReference type="OrthoDB" id="7361988at2759"/>
<dbReference type="EMBL" id="NEVH01011907">
    <property type="protein sequence ID" value="PNF31145.1"/>
    <property type="molecule type" value="Genomic_DNA"/>
</dbReference>
<evidence type="ECO:0000313" key="2">
    <source>
        <dbReference type="Proteomes" id="UP000235965"/>
    </source>
</evidence>